<dbReference type="Gene3D" id="1.10.510.10">
    <property type="entry name" value="Transferase(Phosphotransferase) domain 1"/>
    <property type="match status" value="1"/>
</dbReference>
<feature type="non-terminal residue" evidence="7">
    <location>
        <position position="1"/>
    </location>
</feature>
<dbReference type="GO" id="GO:0005524">
    <property type="term" value="F:ATP binding"/>
    <property type="evidence" value="ECO:0007669"/>
    <property type="project" value="UniProtKB-KW"/>
</dbReference>
<keyword evidence="3" id="KW-0547">Nucleotide-binding</keyword>
<keyword evidence="2" id="KW-0808">Transferase</keyword>
<evidence type="ECO:0000256" key="1">
    <source>
        <dbReference type="ARBA" id="ARBA00022527"/>
    </source>
</evidence>
<dbReference type="Pfam" id="PF00069">
    <property type="entry name" value="Pkinase"/>
    <property type="match status" value="1"/>
</dbReference>
<evidence type="ECO:0000256" key="3">
    <source>
        <dbReference type="ARBA" id="ARBA00022741"/>
    </source>
</evidence>
<name>A0ABD0KN23_9CAEN</name>
<dbReference type="GO" id="GO:0004674">
    <property type="term" value="F:protein serine/threonine kinase activity"/>
    <property type="evidence" value="ECO:0007669"/>
    <property type="project" value="UniProtKB-KW"/>
</dbReference>
<reference evidence="7 8" key="1">
    <citation type="journal article" date="2023" name="Sci. Data">
        <title>Genome assembly of the Korean intertidal mud-creeper Batillaria attramentaria.</title>
        <authorList>
            <person name="Patra A.K."/>
            <person name="Ho P.T."/>
            <person name="Jun S."/>
            <person name="Lee S.J."/>
            <person name="Kim Y."/>
            <person name="Won Y.J."/>
        </authorList>
    </citation>
    <scope>NUCLEOTIDE SEQUENCE [LARGE SCALE GENOMIC DNA]</scope>
    <source>
        <strain evidence="7">Wonlab-2016</strain>
    </source>
</reference>
<evidence type="ECO:0000256" key="4">
    <source>
        <dbReference type="ARBA" id="ARBA00022777"/>
    </source>
</evidence>
<dbReference type="Gene3D" id="3.30.200.20">
    <property type="entry name" value="Phosphorylase Kinase, domain 1"/>
    <property type="match status" value="1"/>
</dbReference>
<gene>
    <name evidence="7" type="ORF">BaRGS_00020297</name>
</gene>
<evidence type="ECO:0000313" key="7">
    <source>
        <dbReference type="EMBL" id="KAK7488512.1"/>
    </source>
</evidence>
<dbReference type="InterPro" id="IPR000719">
    <property type="entry name" value="Prot_kinase_dom"/>
</dbReference>
<evidence type="ECO:0000259" key="6">
    <source>
        <dbReference type="PROSITE" id="PS50011"/>
    </source>
</evidence>
<protein>
    <recommendedName>
        <fullName evidence="6">Protein kinase domain-containing protein</fullName>
    </recommendedName>
</protein>
<comment type="caution">
    <text evidence="7">The sequence shown here is derived from an EMBL/GenBank/DDBJ whole genome shotgun (WGS) entry which is preliminary data.</text>
</comment>
<dbReference type="AlphaFoldDB" id="A0ABD0KN23"/>
<evidence type="ECO:0000313" key="8">
    <source>
        <dbReference type="Proteomes" id="UP001519460"/>
    </source>
</evidence>
<organism evidence="7 8">
    <name type="scientific">Batillaria attramentaria</name>
    <dbReference type="NCBI Taxonomy" id="370345"/>
    <lineage>
        <taxon>Eukaryota</taxon>
        <taxon>Metazoa</taxon>
        <taxon>Spiralia</taxon>
        <taxon>Lophotrochozoa</taxon>
        <taxon>Mollusca</taxon>
        <taxon>Gastropoda</taxon>
        <taxon>Caenogastropoda</taxon>
        <taxon>Sorbeoconcha</taxon>
        <taxon>Cerithioidea</taxon>
        <taxon>Batillariidae</taxon>
        <taxon>Batillaria</taxon>
    </lineage>
</organism>
<keyword evidence="1" id="KW-0723">Serine/threonine-protein kinase</keyword>
<keyword evidence="5" id="KW-0067">ATP-binding</keyword>
<feature type="domain" description="Protein kinase" evidence="6">
    <location>
        <begin position="46"/>
        <end position="310"/>
    </location>
</feature>
<keyword evidence="8" id="KW-1185">Reference proteome</keyword>
<dbReference type="PROSITE" id="PS50011">
    <property type="entry name" value="PROTEIN_KINASE_DOM"/>
    <property type="match status" value="1"/>
</dbReference>
<evidence type="ECO:0000256" key="2">
    <source>
        <dbReference type="ARBA" id="ARBA00022679"/>
    </source>
</evidence>
<dbReference type="InterPro" id="IPR011009">
    <property type="entry name" value="Kinase-like_dom_sf"/>
</dbReference>
<sequence length="347" mass="39069">SAVRERRRVSIPYHVHALQFPTLQVRETSGQVEASPVNTARVDDVYQLHQLLAQGGYSTVYLARERGRQCNEAVAVKLMRKDKCGPDMALTELHVLAMAIDCRFIVEIRDCFQTSTHHGLVLTFASGGTLHTRVNRIGHCCELMARFYAAEIAEGLFFLHDLAVIHRDLNMDNILLTDSGHLQLCDFGLSHVGTVGDDVLCQPWDCPAAPQLPAPELLSGDWYSKTVDWWSYGVMLYRMLCGSYPFAQRGSQERCTPDVMSVLVYKLEPFPTFISPQAKTFLQELLIRDGKRRLGHGASERIDICKVSFFSTINWQHVRDQTLPPPSTTSIIIRKPGLSVFTRSFTA</sequence>
<keyword evidence="4" id="KW-0418">Kinase</keyword>
<proteinExistence type="predicted"/>
<evidence type="ECO:0000256" key="5">
    <source>
        <dbReference type="ARBA" id="ARBA00022840"/>
    </source>
</evidence>
<dbReference type="SUPFAM" id="SSF56112">
    <property type="entry name" value="Protein kinase-like (PK-like)"/>
    <property type="match status" value="1"/>
</dbReference>
<accession>A0ABD0KN23</accession>
<dbReference type="Proteomes" id="UP001519460">
    <property type="component" value="Unassembled WGS sequence"/>
</dbReference>
<dbReference type="EMBL" id="JACVVK020000150">
    <property type="protein sequence ID" value="KAK7488512.1"/>
    <property type="molecule type" value="Genomic_DNA"/>
</dbReference>
<dbReference type="PANTHER" id="PTHR24351">
    <property type="entry name" value="RIBOSOMAL PROTEIN S6 KINASE"/>
    <property type="match status" value="1"/>
</dbReference>